<evidence type="ECO:0000256" key="1">
    <source>
        <dbReference type="SAM" id="Phobius"/>
    </source>
</evidence>
<keyword evidence="1" id="KW-0472">Membrane</keyword>
<reference evidence="2" key="1">
    <citation type="journal article" date="1997" name="J. Gen. Virol.">
        <title>Mapping of the Heliothis armigera entomopoxvirus (HaEPV) genome, and analysis of genes encoding the HaEPV spheroidin and nucleoside triphosphate phosphohydrolase I proteins.</title>
        <authorList>
            <person name="Sriskantha A."/>
            <person name="Osborne R.J."/>
            <person name="Dall D.J."/>
        </authorList>
    </citation>
    <scope>NUCLEOTIDE SEQUENCE</scope>
</reference>
<feature type="transmembrane region" description="Helical" evidence="1">
    <location>
        <begin position="23"/>
        <end position="45"/>
    </location>
</feature>
<evidence type="ECO:0000313" key="2">
    <source>
        <dbReference type="EMBL" id="AAB96625.1"/>
    </source>
</evidence>
<keyword evidence="1" id="KW-0812">Transmembrane</keyword>
<proteinExistence type="predicted"/>
<name>O37320_HAEPV</name>
<reference evidence="2" key="2">
    <citation type="submission" date="1997-08" db="EMBL/GenBank/DDBJ databases">
        <authorList>
            <person name="Sriskantha A."/>
            <person name="Osborne R.J."/>
            <person name="Dall D.J."/>
        </authorList>
    </citation>
    <scope>NUCLEOTIDE SEQUENCE</scope>
</reference>
<organismHost>
    <name type="scientific">Lepidoptera</name>
    <name type="common">moths &amp; butterflies</name>
    <dbReference type="NCBI Taxonomy" id="7088"/>
</organismHost>
<dbReference type="EMBL" id="AF019224">
    <property type="protein sequence ID" value="AAB96625.1"/>
    <property type="molecule type" value="Genomic_DNA"/>
</dbReference>
<organism evidence="2">
    <name type="scientific">Heliothis armigera entomopoxvirus</name>
    <name type="common">HaEPV</name>
    <dbReference type="NCBI Taxonomy" id="10290"/>
    <lineage>
        <taxon>Viruses</taxon>
        <taxon>Varidnaviria</taxon>
        <taxon>Bamfordvirae</taxon>
        <taxon>Nucleocytoviricota</taxon>
        <taxon>Pokkesviricetes</taxon>
        <taxon>Chitovirales</taxon>
        <taxon>Poxviridae</taxon>
        <taxon>Entomopoxvirinae</taxon>
        <taxon>Betaentomopoxvirus</taxon>
    </lineage>
</organism>
<accession>O37320</accession>
<protein>
    <submittedName>
        <fullName evidence="2">ORF F2L</fullName>
    </submittedName>
</protein>
<feature type="transmembrane region" description="Helical" evidence="1">
    <location>
        <begin position="51"/>
        <end position="72"/>
    </location>
</feature>
<sequence length="101" mass="11567">MNNIAGINFLEILANISENTARYILILLLISFILSLIFIIVQNYVYDDNSIWLAIAAYFNIILITLAFILYVRTLYYSYAVGYQEESPSNVVSNASYDDSY</sequence>
<keyword evidence="1" id="KW-1133">Transmembrane helix</keyword>